<comment type="caution">
    <text evidence="1">The sequence shown here is derived from an EMBL/GenBank/DDBJ whole genome shotgun (WGS) entry which is preliminary data.</text>
</comment>
<gene>
    <name evidence="1" type="ORF">IAA22_05860</name>
</gene>
<reference evidence="1" key="1">
    <citation type="journal article" date="2021" name="PeerJ">
        <title>Extensive microbial diversity within the chicken gut microbiome revealed by metagenomics and culture.</title>
        <authorList>
            <person name="Gilroy R."/>
            <person name="Ravi A."/>
            <person name="Getino M."/>
            <person name="Pursley I."/>
            <person name="Horton D.L."/>
            <person name="Alikhan N.F."/>
            <person name="Baker D."/>
            <person name="Gharbi K."/>
            <person name="Hall N."/>
            <person name="Watson M."/>
            <person name="Adriaenssens E.M."/>
            <person name="Foster-Nyarko E."/>
            <person name="Jarju S."/>
            <person name="Secka A."/>
            <person name="Antonio M."/>
            <person name="Oren A."/>
            <person name="Chaudhuri R.R."/>
            <person name="La Ragione R."/>
            <person name="Hildebrand F."/>
            <person name="Pallen M.J."/>
        </authorList>
    </citation>
    <scope>NUCLEOTIDE SEQUENCE</scope>
    <source>
        <strain evidence="1">ChiHecolR3B27-1887</strain>
    </source>
</reference>
<protein>
    <submittedName>
        <fullName evidence="1">TIGR02646 family protein</fullName>
    </submittedName>
</protein>
<organism evidence="1 2">
    <name type="scientific">Candidatus Olsenella stercoravium</name>
    <dbReference type="NCBI Taxonomy" id="2838713"/>
    <lineage>
        <taxon>Bacteria</taxon>
        <taxon>Bacillati</taxon>
        <taxon>Actinomycetota</taxon>
        <taxon>Coriobacteriia</taxon>
        <taxon>Coriobacteriales</taxon>
        <taxon>Atopobiaceae</taxon>
        <taxon>Olsenella</taxon>
    </lineage>
</organism>
<dbReference type="InterPro" id="IPR013467">
    <property type="entry name" value="HNH78-like"/>
</dbReference>
<dbReference type="NCBIfam" id="TIGR02646">
    <property type="entry name" value="retron system putative HNH endonuclease"/>
    <property type="match status" value="1"/>
</dbReference>
<dbReference type="InterPro" id="IPR003615">
    <property type="entry name" value="HNH_nuc"/>
</dbReference>
<dbReference type="Gene3D" id="1.10.30.50">
    <property type="match status" value="1"/>
</dbReference>
<evidence type="ECO:0000313" key="2">
    <source>
        <dbReference type="Proteomes" id="UP000824029"/>
    </source>
</evidence>
<evidence type="ECO:0000313" key="1">
    <source>
        <dbReference type="EMBL" id="HIZ18615.1"/>
    </source>
</evidence>
<accession>A0A9D2IQ33</accession>
<dbReference type="CDD" id="cd00085">
    <property type="entry name" value="HNHc"/>
    <property type="match status" value="1"/>
</dbReference>
<dbReference type="AlphaFoldDB" id="A0A9D2IQ33"/>
<dbReference type="Proteomes" id="UP000824029">
    <property type="component" value="Unassembled WGS sequence"/>
</dbReference>
<name>A0A9D2IQ33_9ACTN</name>
<dbReference type="EMBL" id="DXBZ01000112">
    <property type="protein sequence ID" value="HIZ18615.1"/>
    <property type="molecule type" value="Genomic_DNA"/>
</dbReference>
<sequence length="225" mass="25812">MHAMLPISKGRPPRELTEAVMEIRATPDATLTWKNASSQARASTLRALLAEQGNLCAYCTRKIDEGTAHVEHYIPQSMGAGSDDPRSVDYNNLLAVCDGFENMSEHLTCDRSRGDTQLRVDPLKPETLEIIRYRRDGRMFSNDSEVNHDLNVTLNLNQRLLVRNRKIALTSLFRKLEQIDRKRGRRSVHSYCAQYVHEHLSNPSVRQPYDGAVIYFMRKRLKTKD</sequence>
<proteinExistence type="predicted"/>
<reference evidence="1" key="2">
    <citation type="submission" date="2021-04" db="EMBL/GenBank/DDBJ databases">
        <authorList>
            <person name="Gilroy R."/>
        </authorList>
    </citation>
    <scope>NUCLEOTIDE SEQUENCE</scope>
    <source>
        <strain evidence="1">ChiHecolR3B27-1887</strain>
    </source>
</reference>